<evidence type="ECO:0000313" key="1">
    <source>
        <dbReference type="EMBL" id="MBP1871518.1"/>
    </source>
</evidence>
<gene>
    <name evidence="1" type="ORF">J2Z19_001230</name>
</gene>
<dbReference type="Proteomes" id="UP000823773">
    <property type="component" value="Unassembled WGS sequence"/>
</dbReference>
<sequence length="113" mass="12977">MYFNRMTFRSSFVSLMISLAVVASPVAVPGKASAQTNININIGVGTSLNSGRGITCSQGERLLRNRGFRDIRRVDCRGRFFVYRAWRGNTRFEIGVRQFDGRIVDMRRIDRRR</sequence>
<reference evidence="1" key="1">
    <citation type="submission" date="2021-03" db="EMBL/GenBank/DDBJ databases">
        <title>Genomic Encyclopedia of Type Strains, Phase IV (KMG-IV): sequencing the most valuable type-strain genomes for metagenomic binning, comparative biology and taxonomic classification.</title>
        <authorList>
            <person name="Goeker M."/>
        </authorList>
    </citation>
    <scope>NUCLEOTIDE SEQUENCE</scope>
    <source>
        <strain evidence="1">DSM 18131</strain>
    </source>
</reference>
<protein>
    <submittedName>
        <fullName evidence="1">Uncharacterized protein</fullName>
    </submittedName>
</protein>
<dbReference type="EMBL" id="JAGGJR010000002">
    <property type="protein sequence ID" value="MBP1871518.1"/>
    <property type="molecule type" value="Genomic_DNA"/>
</dbReference>
<evidence type="ECO:0000313" key="2">
    <source>
        <dbReference type="Proteomes" id="UP000823773"/>
    </source>
</evidence>
<name>A0ACC5SRU2_ENSAD</name>
<keyword evidence="2" id="KW-1185">Reference proteome</keyword>
<proteinExistence type="predicted"/>
<organism evidence="1 2">
    <name type="scientific">Ensifer adhaerens</name>
    <name type="common">Sinorhizobium morelense</name>
    <dbReference type="NCBI Taxonomy" id="106592"/>
    <lineage>
        <taxon>Bacteria</taxon>
        <taxon>Pseudomonadati</taxon>
        <taxon>Pseudomonadota</taxon>
        <taxon>Alphaproteobacteria</taxon>
        <taxon>Hyphomicrobiales</taxon>
        <taxon>Rhizobiaceae</taxon>
        <taxon>Sinorhizobium/Ensifer group</taxon>
        <taxon>Ensifer</taxon>
    </lineage>
</organism>
<comment type="caution">
    <text evidence="1">The sequence shown here is derived from an EMBL/GenBank/DDBJ whole genome shotgun (WGS) entry which is preliminary data.</text>
</comment>
<accession>A0ACC5SRU2</accession>